<name>A0A0C3CD24_HEBCY</name>
<evidence type="ECO:0008006" key="4">
    <source>
        <dbReference type="Google" id="ProtNLM"/>
    </source>
</evidence>
<dbReference type="HOGENOM" id="CLU_688978_0_0_1"/>
<feature type="region of interest" description="Disordered" evidence="1">
    <location>
        <begin position="360"/>
        <end position="380"/>
    </location>
</feature>
<evidence type="ECO:0000256" key="1">
    <source>
        <dbReference type="SAM" id="MobiDB-lite"/>
    </source>
</evidence>
<feature type="compositionally biased region" description="Low complexity" evidence="1">
    <location>
        <begin position="31"/>
        <end position="42"/>
    </location>
</feature>
<feature type="region of interest" description="Disordered" evidence="1">
    <location>
        <begin position="1"/>
        <end position="42"/>
    </location>
</feature>
<accession>A0A0C3CD24</accession>
<reference evidence="2 3" key="1">
    <citation type="submission" date="2014-04" db="EMBL/GenBank/DDBJ databases">
        <authorList>
            <consortium name="DOE Joint Genome Institute"/>
            <person name="Kuo A."/>
            <person name="Gay G."/>
            <person name="Dore J."/>
            <person name="Kohler A."/>
            <person name="Nagy L.G."/>
            <person name="Floudas D."/>
            <person name="Copeland A."/>
            <person name="Barry K.W."/>
            <person name="Cichocki N."/>
            <person name="Veneault-Fourrey C."/>
            <person name="LaButti K."/>
            <person name="Lindquist E.A."/>
            <person name="Lipzen A."/>
            <person name="Lundell T."/>
            <person name="Morin E."/>
            <person name="Murat C."/>
            <person name="Sun H."/>
            <person name="Tunlid A."/>
            <person name="Henrissat B."/>
            <person name="Grigoriev I.V."/>
            <person name="Hibbett D.S."/>
            <person name="Martin F."/>
            <person name="Nordberg H.P."/>
            <person name="Cantor M.N."/>
            <person name="Hua S.X."/>
        </authorList>
    </citation>
    <scope>NUCLEOTIDE SEQUENCE [LARGE SCALE GENOMIC DNA]</scope>
    <source>
        <strain evidence="3">h7</strain>
    </source>
</reference>
<protein>
    <recommendedName>
        <fullName evidence="4">Phosphatidylglycerol lysyltransferase C-terminal domain-containing protein</fullName>
    </recommendedName>
</protein>
<dbReference type="STRING" id="686832.A0A0C3CD24"/>
<reference evidence="3" key="2">
    <citation type="submission" date="2015-01" db="EMBL/GenBank/DDBJ databases">
        <title>Evolutionary Origins and Diversification of the Mycorrhizal Mutualists.</title>
        <authorList>
            <consortium name="DOE Joint Genome Institute"/>
            <consortium name="Mycorrhizal Genomics Consortium"/>
            <person name="Kohler A."/>
            <person name="Kuo A."/>
            <person name="Nagy L.G."/>
            <person name="Floudas D."/>
            <person name="Copeland A."/>
            <person name="Barry K.W."/>
            <person name="Cichocki N."/>
            <person name="Veneault-Fourrey C."/>
            <person name="LaButti K."/>
            <person name="Lindquist E.A."/>
            <person name="Lipzen A."/>
            <person name="Lundell T."/>
            <person name="Morin E."/>
            <person name="Murat C."/>
            <person name="Riley R."/>
            <person name="Ohm R."/>
            <person name="Sun H."/>
            <person name="Tunlid A."/>
            <person name="Henrissat B."/>
            <person name="Grigoriev I.V."/>
            <person name="Hibbett D.S."/>
            <person name="Martin F."/>
        </authorList>
    </citation>
    <scope>NUCLEOTIDE SEQUENCE [LARGE SCALE GENOMIC DNA]</scope>
    <source>
        <strain evidence="3">h7</strain>
    </source>
</reference>
<evidence type="ECO:0000313" key="2">
    <source>
        <dbReference type="EMBL" id="KIM41521.1"/>
    </source>
</evidence>
<organism evidence="2 3">
    <name type="scientific">Hebeloma cylindrosporum</name>
    <dbReference type="NCBI Taxonomy" id="76867"/>
    <lineage>
        <taxon>Eukaryota</taxon>
        <taxon>Fungi</taxon>
        <taxon>Dikarya</taxon>
        <taxon>Basidiomycota</taxon>
        <taxon>Agaricomycotina</taxon>
        <taxon>Agaricomycetes</taxon>
        <taxon>Agaricomycetidae</taxon>
        <taxon>Agaricales</taxon>
        <taxon>Agaricineae</taxon>
        <taxon>Hymenogastraceae</taxon>
        <taxon>Hebeloma</taxon>
    </lineage>
</organism>
<dbReference type="OrthoDB" id="372395at2759"/>
<dbReference type="EMBL" id="KN831780">
    <property type="protein sequence ID" value="KIM41521.1"/>
    <property type="molecule type" value="Genomic_DNA"/>
</dbReference>
<dbReference type="Proteomes" id="UP000053424">
    <property type="component" value="Unassembled WGS sequence"/>
</dbReference>
<gene>
    <name evidence="2" type="ORF">M413DRAFT_445505</name>
</gene>
<evidence type="ECO:0000313" key="3">
    <source>
        <dbReference type="Proteomes" id="UP000053424"/>
    </source>
</evidence>
<feature type="compositionally biased region" description="Polar residues" evidence="1">
    <location>
        <begin position="360"/>
        <end position="378"/>
    </location>
</feature>
<proteinExistence type="predicted"/>
<keyword evidence="3" id="KW-1185">Reference proteome</keyword>
<sequence>MPNVSTQILEPKPVAATIHAPSRGSPSPEPSHSVGASAFSSSEHLSATPPGFASWLSSNPTGYQGLEQTPSLADLIASRGSSSSTAWLESERYKIWRPSQPIPESEFPPAQGYIQRDPFVFAWGNPIVSSPATLEKTARAFIAFVEANHLRPLWACVDQDLEKILANEPLGWVTVSCIYEDVMDPEHVIELFHPKHRGKELTHVADELKNHLLHAEKDMVEVYEVKSGDWTDADREAVELGIKEWKSHKHGILEINSLPKLGPWTDEQHRRYWIARWQRKIVGVEILAPTSPTSWQIIKCLTFHHASEGTAEKLIYTALKALCDEQEDWLVKRRRFLPSLNLQKKRPHHIPTLIISPTTGSRCRSGSPLPTTSTQGTMSAAGGSVYSAEHTMPFLEFPVR</sequence>
<dbReference type="AlphaFoldDB" id="A0A0C3CD24"/>